<protein>
    <submittedName>
        <fullName evidence="1">Uncharacterized protein</fullName>
    </submittedName>
</protein>
<accession>A0A2A6ZC48</accession>
<proteinExistence type="predicted"/>
<organism evidence="1 2">
    <name type="scientific">Faecalibacterium langellae</name>
    <dbReference type="NCBI Taxonomy" id="3435293"/>
    <lineage>
        <taxon>Bacteria</taxon>
        <taxon>Bacillati</taxon>
        <taxon>Bacillota</taxon>
        <taxon>Clostridia</taxon>
        <taxon>Eubacteriales</taxon>
        <taxon>Oscillospiraceae</taxon>
        <taxon>Faecalibacterium</taxon>
    </lineage>
</organism>
<name>A0A2A6ZC48_9FIRM</name>
<reference evidence="1 2" key="1">
    <citation type="journal article" date="2017" name="Front. Microbiol.">
        <title>New Insights into the Diversity of the Genus Faecalibacterium.</title>
        <authorList>
            <person name="Benevides L."/>
            <person name="Burman S."/>
            <person name="Martin R."/>
            <person name="Robert V."/>
            <person name="Thomas M."/>
            <person name="Miquel S."/>
            <person name="Chain F."/>
            <person name="Sokol H."/>
            <person name="Bermudez-Humaran L.G."/>
            <person name="Morrison M."/>
            <person name="Langella P."/>
            <person name="Azevedo V.A."/>
            <person name="Chatel J.M."/>
            <person name="Soares S."/>
        </authorList>
    </citation>
    <scope>NUCLEOTIDE SEQUENCE [LARGE SCALE GENOMIC DNA]</scope>
    <source>
        <strain evidence="2">CNCM I-4540</strain>
    </source>
</reference>
<gene>
    <name evidence="1" type="ORF">CGS46_05330</name>
</gene>
<sequence>MIQIEEYRMVSNYLFCVVNAKNCLANMKELFQIGFIKRLSQMMAKLSLNLKMMHFPIFYCLLLGE</sequence>
<dbReference type="Proteomes" id="UP000220752">
    <property type="component" value="Unassembled WGS sequence"/>
</dbReference>
<evidence type="ECO:0000313" key="1">
    <source>
        <dbReference type="EMBL" id="PDX58918.1"/>
    </source>
</evidence>
<keyword evidence="2" id="KW-1185">Reference proteome</keyword>
<evidence type="ECO:0000313" key="2">
    <source>
        <dbReference type="Proteomes" id="UP000220752"/>
    </source>
</evidence>
<comment type="caution">
    <text evidence="1">The sequence shown here is derived from an EMBL/GenBank/DDBJ whole genome shotgun (WGS) entry which is preliminary data.</text>
</comment>
<dbReference type="EMBL" id="NMTQ01000021">
    <property type="protein sequence ID" value="PDX58918.1"/>
    <property type="molecule type" value="Genomic_DNA"/>
</dbReference>
<dbReference type="AlphaFoldDB" id="A0A2A6ZC48"/>